<evidence type="ECO:0000313" key="7">
    <source>
        <dbReference type="Proteomes" id="UP000199137"/>
    </source>
</evidence>
<protein>
    <recommendedName>
        <fullName evidence="3">UDP-N-acetylglucosamine 2-epimerase (non-hydrolyzing)</fullName>
        <ecNumber evidence="3">5.1.3.14</ecNumber>
    </recommendedName>
</protein>
<evidence type="ECO:0000256" key="4">
    <source>
        <dbReference type="RuleBase" id="RU003513"/>
    </source>
</evidence>
<evidence type="ECO:0000256" key="1">
    <source>
        <dbReference type="ARBA" id="ARBA00023235"/>
    </source>
</evidence>
<evidence type="ECO:0000259" key="5">
    <source>
        <dbReference type="Pfam" id="PF02350"/>
    </source>
</evidence>
<organism evidence="6 7">
    <name type="scientific">Amycolatopsis rubida</name>
    <dbReference type="NCBI Taxonomy" id="112413"/>
    <lineage>
        <taxon>Bacteria</taxon>
        <taxon>Bacillati</taxon>
        <taxon>Actinomycetota</taxon>
        <taxon>Actinomycetes</taxon>
        <taxon>Pseudonocardiales</taxon>
        <taxon>Pseudonocardiaceae</taxon>
        <taxon>Amycolatopsis</taxon>
    </lineage>
</organism>
<dbReference type="EMBL" id="FOWC01000001">
    <property type="protein sequence ID" value="SFN91841.1"/>
    <property type="molecule type" value="Genomic_DNA"/>
</dbReference>
<name>A0A1I5CYW4_9PSEU</name>
<evidence type="ECO:0000313" key="6">
    <source>
        <dbReference type="EMBL" id="SFN91841.1"/>
    </source>
</evidence>
<dbReference type="STRING" id="112413.SAMN05421854_10127"/>
<evidence type="ECO:0000256" key="3">
    <source>
        <dbReference type="ARBA" id="ARBA00038858"/>
    </source>
</evidence>
<dbReference type="CDD" id="cd03786">
    <property type="entry name" value="GTB_UDP-GlcNAc_2-Epimerase"/>
    <property type="match status" value="1"/>
</dbReference>
<gene>
    <name evidence="6" type="ORF">SAMN05421854_10127</name>
</gene>
<comment type="similarity">
    <text evidence="2 4">Belongs to the UDP-N-acetylglucosamine 2-epimerase family.</text>
</comment>
<keyword evidence="1 4" id="KW-0413">Isomerase</keyword>
<dbReference type="Gene3D" id="3.40.50.2000">
    <property type="entry name" value="Glycogen Phosphorylase B"/>
    <property type="match status" value="2"/>
</dbReference>
<dbReference type="Pfam" id="PF02350">
    <property type="entry name" value="Epimerase_2"/>
    <property type="match status" value="1"/>
</dbReference>
<dbReference type="InterPro" id="IPR029767">
    <property type="entry name" value="WecB-like"/>
</dbReference>
<dbReference type="AlphaFoldDB" id="A0A1I5CYW4"/>
<dbReference type="PANTHER" id="PTHR43174:SF2">
    <property type="entry name" value="UDP-N-ACETYLGLUCOSAMINE 2-EPIMERASE"/>
    <property type="match status" value="1"/>
</dbReference>
<dbReference type="EC" id="5.1.3.14" evidence="3"/>
<dbReference type="GO" id="GO:0008761">
    <property type="term" value="F:UDP-N-acetylglucosamine 2-epimerase activity"/>
    <property type="evidence" value="ECO:0007669"/>
    <property type="project" value="UniProtKB-EC"/>
</dbReference>
<dbReference type="NCBIfam" id="TIGR00236">
    <property type="entry name" value="wecB"/>
    <property type="match status" value="1"/>
</dbReference>
<dbReference type="PANTHER" id="PTHR43174">
    <property type="entry name" value="UDP-N-ACETYLGLUCOSAMINE 2-EPIMERASE"/>
    <property type="match status" value="1"/>
</dbReference>
<feature type="domain" description="UDP-N-acetylglucosamine 2-epimerase" evidence="5">
    <location>
        <begin position="39"/>
        <end position="383"/>
    </location>
</feature>
<dbReference type="InterPro" id="IPR003331">
    <property type="entry name" value="UDP_GlcNAc_Epimerase_2_dom"/>
</dbReference>
<accession>A0A1I5CYW4</accession>
<dbReference type="SUPFAM" id="SSF53756">
    <property type="entry name" value="UDP-Glycosyltransferase/glycogen phosphorylase"/>
    <property type="match status" value="1"/>
</dbReference>
<evidence type="ECO:0000256" key="2">
    <source>
        <dbReference type="ARBA" id="ARBA00038209"/>
    </source>
</evidence>
<proteinExistence type="inferred from homology"/>
<dbReference type="Proteomes" id="UP000199137">
    <property type="component" value="Unassembled WGS sequence"/>
</dbReference>
<sequence>MLPSAARISGTLERVKTLDVMLLAGTRPEAVKLAPLALALEARPGLRPLVVHSGQHQGMVEQALAPFEVGIDAWLDVPPRVSGTQAELVSGLLPALDAALRRYQPSAVVVQGDTTTGLAGALAAFWLGIPVVHLEAGLRTHDLAAPFPEEGTRQMISRIAALHLVPTAAAGAALLAEGVPSERITRTGNTVVDAVLAVAARDLPARDPALALLEMGIAEAGEQLVLVTSHRRESWGEPLTRTLTAVRQIVDAHPRVQVLFPVHPNPAVREQVEEVLGGVARVTVTEPLEYPDLVRALRLASLVLTDSGGIQEEAPTFGTPVLVLRDTTERPEAVEAGCAWLVGTDTELIADTAARILRGEINAATSANPYGNGSAAAQSASAIEALLGVSVSSAALVSPKGTQH</sequence>
<reference evidence="6 7" key="1">
    <citation type="submission" date="2016-10" db="EMBL/GenBank/DDBJ databases">
        <authorList>
            <person name="de Groot N.N."/>
        </authorList>
    </citation>
    <scope>NUCLEOTIDE SEQUENCE [LARGE SCALE GENOMIC DNA]</scope>
    <source>
        <strain evidence="6 7">DSM 44637</strain>
    </source>
</reference>